<name>A0A9P6GXE4_9MICR</name>
<evidence type="ECO:0000313" key="2">
    <source>
        <dbReference type="Proteomes" id="UP000740883"/>
    </source>
</evidence>
<organism evidence="1 2">
    <name type="scientific">Nosema granulosis</name>
    <dbReference type="NCBI Taxonomy" id="83296"/>
    <lineage>
        <taxon>Eukaryota</taxon>
        <taxon>Fungi</taxon>
        <taxon>Fungi incertae sedis</taxon>
        <taxon>Microsporidia</taxon>
        <taxon>Nosematidae</taxon>
        <taxon>Nosema</taxon>
    </lineage>
</organism>
<gene>
    <name evidence="1" type="ORF">NGRA_3405</name>
</gene>
<keyword evidence="2" id="KW-1185">Reference proteome</keyword>
<reference evidence="1 2" key="1">
    <citation type="journal article" date="2020" name="Genome Biol. Evol.">
        <title>Comparative genomics of strictly vertically transmitted, feminizing microsporidia endosymbionts of amphipod crustaceans.</title>
        <authorList>
            <person name="Cormier A."/>
            <person name="Chebbi M.A."/>
            <person name="Giraud I."/>
            <person name="Wattier R."/>
            <person name="Teixeira M."/>
            <person name="Gilbert C."/>
            <person name="Rigaud T."/>
            <person name="Cordaux R."/>
        </authorList>
    </citation>
    <scope>NUCLEOTIDE SEQUENCE [LARGE SCALE GENOMIC DNA]</scope>
    <source>
        <strain evidence="1 2">Ou3-Ou53</strain>
    </source>
</reference>
<accession>A0A9P6GXE4</accession>
<proteinExistence type="predicted"/>
<protein>
    <submittedName>
        <fullName evidence="1">Uncharacterized protein</fullName>
    </submittedName>
</protein>
<dbReference type="EMBL" id="SBJO01001014">
    <property type="protein sequence ID" value="KAF9752787.1"/>
    <property type="molecule type" value="Genomic_DNA"/>
</dbReference>
<sequence>MKINLALYQEIYENEDKAAREEGALLSLFYDSNLVTQIDISCIHTILRISASGNTSYFLYNNVKFLALPLFYDSNLVTKIYISCESTGEFLDYHYIAGQCYWQY</sequence>
<dbReference type="AlphaFoldDB" id="A0A9P6GXE4"/>
<comment type="caution">
    <text evidence="1">The sequence shown here is derived from an EMBL/GenBank/DDBJ whole genome shotgun (WGS) entry which is preliminary data.</text>
</comment>
<dbReference type="Proteomes" id="UP000740883">
    <property type="component" value="Unassembled WGS sequence"/>
</dbReference>
<evidence type="ECO:0000313" key="1">
    <source>
        <dbReference type="EMBL" id="KAF9752787.1"/>
    </source>
</evidence>